<dbReference type="InterPro" id="IPR002105">
    <property type="entry name" value="Dockerin_1_rpt"/>
</dbReference>
<comment type="caution">
    <text evidence="3">The sequence shown here is derived from an EMBL/GenBank/DDBJ whole genome shotgun (WGS) entry which is preliminary data.</text>
</comment>
<dbReference type="GO" id="GO:0004553">
    <property type="term" value="F:hydrolase activity, hydrolyzing O-glycosyl compounds"/>
    <property type="evidence" value="ECO:0007669"/>
    <property type="project" value="InterPro"/>
</dbReference>
<organism evidence="3 4">
    <name type="scientific">Rhodopirellula islandica</name>
    <dbReference type="NCBI Taxonomy" id="595434"/>
    <lineage>
        <taxon>Bacteria</taxon>
        <taxon>Pseudomonadati</taxon>
        <taxon>Planctomycetota</taxon>
        <taxon>Planctomycetia</taxon>
        <taxon>Pirellulales</taxon>
        <taxon>Pirellulaceae</taxon>
        <taxon>Rhodopirellula</taxon>
    </lineage>
</organism>
<reference evidence="3" key="1">
    <citation type="submission" date="2015-05" db="EMBL/GenBank/DDBJ databases">
        <title>Permanent draft genome of Rhodopirellula islandicus K833.</title>
        <authorList>
            <person name="Kizina J."/>
            <person name="Richter M."/>
            <person name="Glockner F.O."/>
            <person name="Harder J."/>
        </authorList>
    </citation>
    <scope>NUCLEOTIDE SEQUENCE [LARGE SCALE GENOMIC DNA]</scope>
    <source>
        <strain evidence="3">K833</strain>
    </source>
</reference>
<evidence type="ECO:0000259" key="2">
    <source>
        <dbReference type="PROSITE" id="PS50268"/>
    </source>
</evidence>
<keyword evidence="4" id="KW-1185">Reference proteome</keyword>
<evidence type="ECO:0000313" key="4">
    <source>
        <dbReference type="Proteomes" id="UP000036367"/>
    </source>
</evidence>
<dbReference type="PATRIC" id="fig|595434.4.peg.4537"/>
<dbReference type="Pfam" id="PF17963">
    <property type="entry name" value="Big_9"/>
    <property type="match status" value="3"/>
</dbReference>
<dbReference type="PROSITE" id="PS50268">
    <property type="entry name" value="CADHERIN_2"/>
    <property type="match status" value="1"/>
</dbReference>
<dbReference type="Pfam" id="PF17803">
    <property type="entry name" value="Cadherin_4"/>
    <property type="match status" value="1"/>
</dbReference>
<evidence type="ECO:0000256" key="1">
    <source>
        <dbReference type="SAM" id="MobiDB-lite"/>
    </source>
</evidence>
<dbReference type="SUPFAM" id="SSF88633">
    <property type="entry name" value="Positive stranded ssRNA viruses"/>
    <property type="match status" value="1"/>
</dbReference>
<sequence length="2727" mass="290926">MSGGAYTSGIYYPNVDYNEESPFAANEQFTYVVEDYGTTSIPGSQYINSGAADQVDYTNDGATPPVGLNNRSAPQTMTLTTRATNDVPEFPVFDTVTFAEDINDTGDAFNTVFYDIYGEAVIASSDPSVHNLDPAIFVSRATAEDERGNDSGALATQTLSFSYNTLYEPAGMFEAEPVLDEYGVLTLTPRADAYGYAVFEITLTDDGKSYDPGTGTLVDDFRSVTRTLTVHITPVNDAPVTVDRALEVTEAEEFANGTDAETNAVASIDLDPAQFLGTIPENPELAEQSDFTDDIDAVDEFDEEEQSLRVVEFTVTLADGSTVVVDAENNNGAELTLATGRITFNFDDILSGGAYTSGIYYPNVDYNEESPFAANEQFTYVVEDYGTTSIPGSQYINSGAADQVDYTNDGATPPVGLNNRSAPQTMTLTTRAKNDVPEFPVFDTVIFAEDINDAGDAFNTVFYNIYDKAVIASADPSVHNLDPAIFVSRPTAEDERGNDSGALATQSLTYSYSTLYEPAGMFESAPVLDEYGVLTLTPRADAYGYAVYTVTMTDDGKSYSSGTGGLVDDFRSITRTLTVHITPVNDAPVTVDRALEVEEAEEFANGTDAPTGDVASIDLTPDQFLGNTTENPELAEQSDFTDDIDAVDEFDEEEQSLRVVEFTVTLADGSTVVVDAENNNGAELTLATGRITFNFDDILSGGAYTSGIYYPNVDYNEESPFAANEQFTYVVEDYGTTSIPGSQYINSGAADQVDYTNDGATPPVGLNNRSAPQTMTLTTRATNDVPEFLPFNTVTFVEDINDTGDAFNTVFYDVYAGGLVANYDPADPMRDQAIFVSRDTAFDERGDELGFAPTQSLTYTFTSLASSSPAGMFETLPTMDDFGVLTLTPRADAYGWAVFEVTATDDGADYDDGTGALISAPRSITRTLTINITPVNDAPVSIDRDLEVTEVEEFSSPNDLPTGAVARLPLLPGDFLGGTTDNPTLAKASDFSNDTVTFEEFDEDEQGLRVVEFTVTLADGTPQIVNAGNYVNGTPIELFSGTISFEFSSSTGEFIEGEYLPNVDVNDQLPFEPTEVFQYVIEDFGPTSIPGSDRPDPDATGSIDYTTVGGVGSNNRSQPRDMTLTVRAVNDVPEFPAFNTVTFAEDINDAGGAFNTVFYDIYGGQVIGSNNPLVHGLPQAIHPGRATALDERSVQELHYSVSVISSPAGMFASDPFLDRFGVLQLQPNADAYGYAVFAVTMTDDGQSYLSGSMQDSPRSITRTLTVNITPVNDQPIAYDRELTVNEVEEYFPITGQPTNSVAVLNLTPETFLEGTSSDAQTADFADGVVTSNEFDEDEQDLRVVQFTVTNSNGTPTVVNRDNLNDVAIPLATGTVTFRFDASGAFTGGQYLPSVDYNQEDPFVDFERFNYIVEDFGETTVPGSDYINGQMTPPAAGFQQSDYTTVGGVGSNNRSESRRVTIRTIQVNDAPRVEFRETVDIRERDDNRGTSLTDWATRRDPAETTALDEFDRQDVFFTFKEYVSQSVTDLFRPGFTPEVSDDGTLTVYPSPDAVGTGVFVMIATDRVSDTDPFTAKSTEMTVTVNVRPVNDEPRLSNLAPTPQTGSIDDAYEITSDGTLIVTMKEDNTANDGSTGTAYSIPLRTGVPGSRPGLLDIYTPGPANESDGTLGGGQSVELVPFTTLPTTLGGSVTYVPADGATPASLEYTPPINVNSLNNLPDSFTYQVIDDGTNFNIRDQILDPTPLTRTGRIQFVLNPVNDRPVFDIAQTVINVSEDANMFVRNDFAFNVFGGPTPTANDEFSLTAAQAVTFNRIEPVNVTSTQAAQAFTTLPTIVPAGHLTFQAAPGVFGDFVFDVYGQDNGQGPNFGRGDLNESLAHRITISVLAVNDAPIPANGTGDTITIVTREDSTLAIPIDGAINGSLLGNFIAGPDSPVDGLPDENDSQVLSAVNVPLQTMSGGTLTPSPNGAGATSYIYTPPLNFVGTDQFVYEVSDGDLSRTTPATISLVVAPVNDAPIISPLAPIVVEESAGTVTLPDWLGNVLVGPPGTGTGGRASDEFDGTGTAGPQTITEYRFSYVSGDTDLLTTSPGNPTGLQILADGSLQFMTSDENSGSATYELVAVDSGPNDPANGDIQESAPVQFTLTVANVNDLPTFTAGPAVTVLEDSGMYSQPWATDISTGPGNEGDQTVAFLVQVPSEDQDLFSVQPAIDENGVLTFTVAPDAAGSTDVTVTLQDFDNGVFAGSSQSVSLPITITDQPDLPVAVDDSFTTTEDAVLFFTIEDLLANDSDPDLSDILSFVELQTSTALGATVEVNQTTGEISYTPMNSAAIQSLRPGETATDTFQYGLQDDSGVTSVVTANVTLTIQGRNDAPIAINDRVFIESVGTTVLDQMRDPLFNDFDVDGILDRTSLTVVVEPEFGTLSDDNGVLTYLPGPDFAGVDTFTYTIADDLGQASAQATVELQGRPTADDLSAGTSVGRTGAIDISDSFNTAFDLDLASILITTQPTNGIAEVIDGKIMYTPEAGYTGPDFLIFTVADINGNRSAPTRMNLNTVESRLQNPVNFSDVNRNGEVTALDALLVINRLNEVSGSSSGENIPVTDADYGIGTNNGVEEQFYYDQSGDGFISSLDALRVINEINAQSQSGFGEPAGEAADLLVDDYRSAGLDASTSIAAESVESGSSKVTGLTSSQTEVDVIDLIADEQSKRDGDDSDSMESQLDAAMRELF</sequence>
<proteinExistence type="predicted"/>
<dbReference type="NCBIfam" id="NF012211">
    <property type="entry name" value="tand_rpt_95"/>
    <property type="match status" value="3"/>
</dbReference>
<dbReference type="InterPro" id="IPR040853">
    <property type="entry name" value="RapA2_cadherin-like"/>
</dbReference>
<dbReference type="GO" id="GO:0016020">
    <property type="term" value="C:membrane"/>
    <property type="evidence" value="ECO:0007669"/>
    <property type="project" value="InterPro"/>
</dbReference>
<evidence type="ECO:0000313" key="3">
    <source>
        <dbReference type="EMBL" id="KLU03464.1"/>
    </source>
</evidence>
<dbReference type="NCBIfam" id="TIGR01965">
    <property type="entry name" value="VCBS_repeat"/>
    <property type="match status" value="1"/>
</dbReference>
<dbReference type="Pfam" id="PF00404">
    <property type="entry name" value="Dockerin_1"/>
    <property type="match status" value="1"/>
</dbReference>
<dbReference type="InterPro" id="IPR010221">
    <property type="entry name" value="VCBS_dom"/>
</dbReference>
<dbReference type="RefSeq" id="WP_236696463.1">
    <property type="nucleotide sequence ID" value="NZ_LECT01000038.1"/>
</dbReference>
<dbReference type="Gene3D" id="2.60.40.3440">
    <property type="match status" value="3"/>
</dbReference>
<protein>
    <recommendedName>
        <fullName evidence="2">Cadherin domain-containing protein</fullName>
    </recommendedName>
</protein>
<name>A0A0J1ED74_RHOIS</name>
<dbReference type="InterPro" id="IPR002126">
    <property type="entry name" value="Cadherin-like_dom"/>
</dbReference>
<gene>
    <name evidence="3" type="ORF">RISK_004776</name>
</gene>
<feature type="region of interest" description="Disordered" evidence="1">
    <location>
        <begin position="2702"/>
        <end position="2727"/>
    </location>
</feature>
<dbReference type="GO" id="GO:0007156">
    <property type="term" value="P:homophilic cell adhesion via plasma membrane adhesion molecules"/>
    <property type="evidence" value="ECO:0007669"/>
    <property type="project" value="InterPro"/>
</dbReference>
<dbReference type="STRING" id="595434.RISK_004776"/>
<accession>A0A0J1ED74</accession>
<feature type="region of interest" description="Disordered" evidence="1">
    <location>
        <begin position="1088"/>
        <end position="1119"/>
    </location>
</feature>
<feature type="domain" description="Cadherin" evidence="2">
    <location>
        <begin position="847"/>
        <end position="941"/>
    </location>
</feature>
<dbReference type="Proteomes" id="UP000036367">
    <property type="component" value="Unassembled WGS sequence"/>
</dbReference>
<dbReference type="GO" id="GO:0000272">
    <property type="term" value="P:polysaccharide catabolic process"/>
    <property type="evidence" value="ECO:0007669"/>
    <property type="project" value="InterPro"/>
</dbReference>
<dbReference type="EMBL" id="LECT01000038">
    <property type="protein sequence ID" value="KLU03464.1"/>
    <property type="molecule type" value="Genomic_DNA"/>
</dbReference>
<dbReference type="GO" id="GO:0005509">
    <property type="term" value="F:calcium ion binding"/>
    <property type="evidence" value="ECO:0007669"/>
    <property type="project" value="InterPro"/>
</dbReference>